<feature type="transmembrane region" description="Helical" evidence="2">
    <location>
        <begin position="317"/>
        <end position="336"/>
    </location>
</feature>
<keyword evidence="2" id="KW-1133">Transmembrane helix</keyword>
<comment type="similarity">
    <text evidence="1">Belongs to the 'GDXG' lipolytic enzyme family.</text>
</comment>
<dbReference type="InterPro" id="IPR013094">
    <property type="entry name" value="AB_hydrolase_3"/>
</dbReference>
<accession>A0ABD1U6I2</accession>
<dbReference type="AlphaFoldDB" id="A0ABD1U6I2"/>
<dbReference type="Gene3D" id="3.40.50.1820">
    <property type="entry name" value="alpha/beta hydrolase"/>
    <property type="match status" value="1"/>
</dbReference>
<evidence type="ECO:0000313" key="4">
    <source>
        <dbReference type="EMBL" id="KAL2520600.1"/>
    </source>
</evidence>
<organism evidence="4 5">
    <name type="scientific">Forsythia ovata</name>
    <dbReference type="NCBI Taxonomy" id="205694"/>
    <lineage>
        <taxon>Eukaryota</taxon>
        <taxon>Viridiplantae</taxon>
        <taxon>Streptophyta</taxon>
        <taxon>Embryophyta</taxon>
        <taxon>Tracheophyta</taxon>
        <taxon>Spermatophyta</taxon>
        <taxon>Magnoliopsida</taxon>
        <taxon>eudicotyledons</taxon>
        <taxon>Gunneridae</taxon>
        <taxon>Pentapetalae</taxon>
        <taxon>asterids</taxon>
        <taxon>lamiids</taxon>
        <taxon>Lamiales</taxon>
        <taxon>Oleaceae</taxon>
        <taxon>Forsythieae</taxon>
        <taxon>Forsythia</taxon>
    </lineage>
</organism>
<dbReference type="PANTHER" id="PTHR23024:SF24">
    <property type="entry name" value="ALPHA_BETA HYDROLASE FOLD-3 DOMAIN-CONTAINING PROTEIN"/>
    <property type="match status" value="1"/>
</dbReference>
<comment type="caution">
    <text evidence="4">The sequence shown here is derived from an EMBL/GenBank/DDBJ whole genome shotgun (WGS) entry which is preliminary data.</text>
</comment>
<keyword evidence="2" id="KW-0472">Membrane</keyword>
<evidence type="ECO:0000256" key="2">
    <source>
        <dbReference type="SAM" id="Phobius"/>
    </source>
</evidence>
<gene>
    <name evidence="4" type="ORF">Fot_24523</name>
</gene>
<proteinExistence type="inferred from homology"/>
<keyword evidence="5" id="KW-1185">Reference proteome</keyword>
<reference evidence="5" key="1">
    <citation type="submission" date="2024-07" db="EMBL/GenBank/DDBJ databases">
        <title>Two chromosome-level genome assemblies of Korean endemic species Abeliophyllum distichum and Forsythia ovata (Oleaceae).</title>
        <authorList>
            <person name="Jang H."/>
        </authorList>
    </citation>
    <scope>NUCLEOTIDE SEQUENCE [LARGE SCALE GENOMIC DNA]</scope>
</reference>
<evidence type="ECO:0000259" key="3">
    <source>
        <dbReference type="Pfam" id="PF07859"/>
    </source>
</evidence>
<dbReference type="Proteomes" id="UP001604277">
    <property type="component" value="Unassembled WGS sequence"/>
</dbReference>
<sequence length="427" mass="47062">MADNKSKRTSSPALPWKTRIQLSILNTFNDASRRRDGTVNRRLIRFFESRLRTPANPNPINGVRTSDVTVDSSRNLWFRLFIPTQLTEHDDSSSDSQIPVIVFFHGGGFVYLSPDAKSYDVVCRRFARKIPAVVISVNYRLAPEDRYPAQYEDGFDVLKFLDGEKSVLPENADLSRCFLAGDSAGGNLAHHVAKRACESKFKDLKIAGLMAIQPFFGGEERTKSEIELAGVDLLVSVSRTDWMWKAFMPEGKGMNRDHEVINVSGKNAADISQLDFPATLVVAAGFDSLQDWQKRDDLQLLMTGVLSSPSFDDECPFISLIIGVNEGCFIFSIAGVSSSQLSMTVAVVIISSLVFQTIADGLVFQIVAPVIISGIVFQTVAAGLVFQTVAAVIISGLALMFKYRLITFFLEALCELTSDWASSPHHG</sequence>
<feature type="transmembrane region" description="Helical" evidence="2">
    <location>
        <begin position="343"/>
        <end position="368"/>
    </location>
</feature>
<feature type="domain" description="Alpha/beta hydrolase fold-3" evidence="3">
    <location>
        <begin position="101"/>
        <end position="295"/>
    </location>
</feature>
<evidence type="ECO:0000313" key="5">
    <source>
        <dbReference type="Proteomes" id="UP001604277"/>
    </source>
</evidence>
<keyword evidence="2" id="KW-0812">Transmembrane</keyword>
<dbReference type="EMBL" id="JBFOLJ010000007">
    <property type="protein sequence ID" value="KAL2520600.1"/>
    <property type="molecule type" value="Genomic_DNA"/>
</dbReference>
<feature type="transmembrane region" description="Helical" evidence="2">
    <location>
        <begin position="380"/>
        <end position="401"/>
    </location>
</feature>
<dbReference type="InterPro" id="IPR050466">
    <property type="entry name" value="Carboxylest/Gibb_receptor"/>
</dbReference>
<evidence type="ECO:0000256" key="1">
    <source>
        <dbReference type="ARBA" id="ARBA00010515"/>
    </source>
</evidence>
<dbReference type="InterPro" id="IPR029058">
    <property type="entry name" value="AB_hydrolase_fold"/>
</dbReference>
<dbReference type="SUPFAM" id="SSF53474">
    <property type="entry name" value="alpha/beta-Hydrolases"/>
    <property type="match status" value="1"/>
</dbReference>
<dbReference type="Pfam" id="PF07859">
    <property type="entry name" value="Abhydrolase_3"/>
    <property type="match status" value="1"/>
</dbReference>
<protein>
    <submittedName>
        <fullName evidence="4">Carboxylesterase 18</fullName>
    </submittedName>
</protein>
<dbReference type="PANTHER" id="PTHR23024">
    <property type="entry name" value="ARYLACETAMIDE DEACETYLASE"/>
    <property type="match status" value="1"/>
</dbReference>
<name>A0ABD1U6I2_9LAMI</name>